<dbReference type="CDD" id="cd00064">
    <property type="entry name" value="FU"/>
    <property type="match status" value="2"/>
</dbReference>
<evidence type="ECO:0000313" key="6">
    <source>
        <dbReference type="EMBL" id="CAJ0935625.1"/>
    </source>
</evidence>
<dbReference type="Gene3D" id="2.10.220.10">
    <property type="entry name" value="Hormone Receptor, Insulin-like Growth Factor Receptor 1, Chain A, domain 2"/>
    <property type="match status" value="2"/>
</dbReference>
<dbReference type="SUPFAM" id="SSF57184">
    <property type="entry name" value="Growth factor receptor domain"/>
    <property type="match status" value="1"/>
</dbReference>
<comment type="caution">
    <text evidence="6">The sequence shown here is derived from an EMBL/GenBank/DDBJ whole genome shotgun (WGS) entry which is preliminary data.</text>
</comment>
<evidence type="ECO:0000259" key="5">
    <source>
        <dbReference type="PROSITE" id="PS50900"/>
    </source>
</evidence>
<evidence type="ECO:0000256" key="1">
    <source>
        <dbReference type="ARBA" id="ARBA00022670"/>
    </source>
</evidence>
<proteinExistence type="predicted"/>
<keyword evidence="4" id="KW-0720">Serine protease</keyword>
<gene>
    <name evidence="6" type="ORF">RIMI_LOCUS6382322</name>
</gene>
<evidence type="ECO:0000256" key="4">
    <source>
        <dbReference type="ARBA" id="ARBA00022825"/>
    </source>
</evidence>
<dbReference type="InterPro" id="IPR006212">
    <property type="entry name" value="Furin_repeat"/>
</dbReference>
<protein>
    <recommendedName>
        <fullName evidence="5">PLAC domain-containing protein</fullName>
    </recommendedName>
</protein>
<evidence type="ECO:0000256" key="2">
    <source>
        <dbReference type="ARBA" id="ARBA00022729"/>
    </source>
</evidence>
<keyword evidence="3" id="KW-0378">Hydrolase</keyword>
<feature type="non-terminal residue" evidence="6">
    <location>
        <position position="1"/>
    </location>
</feature>
<evidence type="ECO:0000313" key="7">
    <source>
        <dbReference type="Proteomes" id="UP001176940"/>
    </source>
</evidence>
<name>A0ABN9LC99_9NEOB</name>
<dbReference type="EMBL" id="CAUEEQ010011438">
    <property type="protein sequence ID" value="CAJ0935625.1"/>
    <property type="molecule type" value="Genomic_DNA"/>
</dbReference>
<dbReference type="Proteomes" id="UP001176940">
    <property type="component" value="Unassembled WGS sequence"/>
</dbReference>
<organism evidence="6 7">
    <name type="scientific">Ranitomeya imitator</name>
    <name type="common">mimic poison frog</name>
    <dbReference type="NCBI Taxonomy" id="111125"/>
    <lineage>
        <taxon>Eukaryota</taxon>
        <taxon>Metazoa</taxon>
        <taxon>Chordata</taxon>
        <taxon>Craniata</taxon>
        <taxon>Vertebrata</taxon>
        <taxon>Euteleostomi</taxon>
        <taxon>Amphibia</taxon>
        <taxon>Batrachia</taxon>
        <taxon>Anura</taxon>
        <taxon>Neobatrachia</taxon>
        <taxon>Hyloidea</taxon>
        <taxon>Dendrobatidae</taxon>
        <taxon>Dendrobatinae</taxon>
        <taxon>Ranitomeya</taxon>
    </lineage>
</organism>
<keyword evidence="2" id="KW-0732">Signal</keyword>
<dbReference type="SMART" id="SM00261">
    <property type="entry name" value="FU"/>
    <property type="match status" value="2"/>
</dbReference>
<dbReference type="InterPro" id="IPR010909">
    <property type="entry name" value="PLAC"/>
</dbReference>
<sequence>GSRCLISCDEGKYYSIMKKECDPCHRSCATCSGPGIDNCLNCAKEMFFEDGRCVMSCGSQFYMAPPKANGFKTCKRCDGSCLSCSGPGDRNCTSCPDGYLLEGSTCLVGTVCKDATEEAWAEGGFCMLVKKNNLCIRKVLQQLCCRTCTLKV</sequence>
<feature type="domain" description="PLAC" evidence="5">
    <location>
        <begin position="108"/>
        <end position="152"/>
    </location>
</feature>
<keyword evidence="1" id="KW-0645">Protease</keyword>
<dbReference type="PROSITE" id="PS50900">
    <property type="entry name" value="PLAC"/>
    <property type="match status" value="1"/>
</dbReference>
<dbReference type="InterPro" id="IPR009030">
    <property type="entry name" value="Growth_fac_rcpt_cys_sf"/>
</dbReference>
<dbReference type="Pfam" id="PF08686">
    <property type="entry name" value="PLAC"/>
    <property type="match status" value="1"/>
</dbReference>
<accession>A0ABN9LC99</accession>
<reference evidence="6" key="1">
    <citation type="submission" date="2023-07" db="EMBL/GenBank/DDBJ databases">
        <authorList>
            <person name="Stuckert A."/>
        </authorList>
    </citation>
    <scope>NUCLEOTIDE SEQUENCE</scope>
</reference>
<dbReference type="PANTHER" id="PTHR42884">
    <property type="entry name" value="PROPROTEIN CONVERTASE SUBTILISIN/KEXIN-RELATED"/>
    <property type="match status" value="1"/>
</dbReference>
<keyword evidence="7" id="KW-1185">Reference proteome</keyword>
<dbReference type="PANTHER" id="PTHR42884:SF7">
    <property type="entry name" value="PROPROTEIN CONVERTASE SUBTILISIN_KEXIN TYPE 5"/>
    <property type="match status" value="1"/>
</dbReference>
<evidence type="ECO:0000256" key="3">
    <source>
        <dbReference type="ARBA" id="ARBA00022801"/>
    </source>
</evidence>